<gene>
    <name evidence="1" type="ORF">METZ01_LOCUS361054</name>
</gene>
<reference evidence="1" key="1">
    <citation type="submission" date="2018-05" db="EMBL/GenBank/DDBJ databases">
        <authorList>
            <person name="Lanie J.A."/>
            <person name="Ng W.-L."/>
            <person name="Kazmierczak K.M."/>
            <person name="Andrzejewski T.M."/>
            <person name="Davidsen T.M."/>
            <person name="Wayne K.J."/>
            <person name="Tettelin H."/>
            <person name="Glass J.I."/>
            <person name="Rusch D."/>
            <person name="Podicherti R."/>
            <person name="Tsui H.-C.T."/>
            <person name="Winkler M.E."/>
        </authorList>
    </citation>
    <scope>NUCLEOTIDE SEQUENCE</scope>
</reference>
<accession>A0A382SE19</accession>
<evidence type="ECO:0000313" key="1">
    <source>
        <dbReference type="EMBL" id="SVD08200.1"/>
    </source>
</evidence>
<protein>
    <submittedName>
        <fullName evidence="1">Uncharacterized protein</fullName>
    </submittedName>
</protein>
<proteinExistence type="predicted"/>
<dbReference type="SUPFAM" id="SSF141571">
    <property type="entry name" value="Pentapeptide repeat-like"/>
    <property type="match status" value="1"/>
</dbReference>
<sequence length="306" mass="33696">MISNVLGDDFPYFATPGGHEFRPFGVHDDTKWDQYQRTLQDRLNKIPGVKCIGDLGIKSSCTYKGLFFTLSSPGLKGSGHGAFIENQLNNNDHIWRICTWERTADLMQVGIKGDFDNWEVYENCKDGGAIIATGHAHSYSRTKTLTDIENQIVDTEWSEPNNLRVKEGATFVFVSAIGGESINSQTRCLPTTYPYGCNEEWASIYTASQDATSGALFCTFNVDGQPNKAYCYFKNIDGRIIDEFTVTSFVGTSSDNTSLADVDMSGMDLTGKDFSNRLITHTNLSNSILIGADLSNVVFVGTTLTG</sequence>
<organism evidence="1">
    <name type="scientific">marine metagenome</name>
    <dbReference type="NCBI Taxonomy" id="408172"/>
    <lineage>
        <taxon>unclassified sequences</taxon>
        <taxon>metagenomes</taxon>
        <taxon>ecological metagenomes</taxon>
    </lineage>
</organism>
<dbReference type="Pfam" id="PF00805">
    <property type="entry name" value="Pentapeptide"/>
    <property type="match status" value="1"/>
</dbReference>
<dbReference type="InterPro" id="IPR001646">
    <property type="entry name" value="5peptide_repeat"/>
</dbReference>
<dbReference type="EMBL" id="UINC01128447">
    <property type="protein sequence ID" value="SVD08200.1"/>
    <property type="molecule type" value="Genomic_DNA"/>
</dbReference>
<name>A0A382SE19_9ZZZZ</name>
<dbReference type="AlphaFoldDB" id="A0A382SE19"/>
<dbReference type="Gene3D" id="2.160.20.80">
    <property type="entry name" value="E3 ubiquitin-protein ligase SopA"/>
    <property type="match status" value="1"/>
</dbReference>
<feature type="non-terminal residue" evidence="1">
    <location>
        <position position="306"/>
    </location>
</feature>